<dbReference type="InterPro" id="IPR013103">
    <property type="entry name" value="RVT_2"/>
</dbReference>
<reference evidence="3" key="2">
    <citation type="submission" date="2025-08" db="UniProtKB">
        <authorList>
            <consortium name="RefSeq"/>
        </authorList>
    </citation>
    <scope>IDENTIFICATION</scope>
</reference>
<feature type="domain" description="Reverse transcriptase Ty1/copia-type" evidence="1">
    <location>
        <begin position="52"/>
        <end position="215"/>
    </location>
</feature>
<dbReference type="InterPro" id="IPR043502">
    <property type="entry name" value="DNA/RNA_pol_sf"/>
</dbReference>
<accession>A0ABM3BWZ1</accession>
<proteinExistence type="predicted"/>
<dbReference type="GeneID" id="121230617"/>
<name>A0ABM3BWZ1_GOSHI</name>
<dbReference type="PANTHER" id="PTHR11439">
    <property type="entry name" value="GAG-POL-RELATED RETROTRANSPOSON"/>
    <property type="match status" value="1"/>
</dbReference>
<dbReference type="SUPFAM" id="SSF56672">
    <property type="entry name" value="DNA/RNA polymerases"/>
    <property type="match status" value="1"/>
</dbReference>
<gene>
    <name evidence="3" type="primary">LOC121230617</name>
</gene>
<dbReference type="Pfam" id="PF07727">
    <property type="entry name" value="RVT_2"/>
    <property type="match status" value="1"/>
</dbReference>
<dbReference type="RefSeq" id="XP_040971564.1">
    <property type="nucleotide sequence ID" value="XM_041115630.1"/>
</dbReference>
<evidence type="ECO:0000313" key="2">
    <source>
        <dbReference type="Proteomes" id="UP000818029"/>
    </source>
</evidence>
<evidence type="ECO:0000313" key="3">
    <source>
        <dbReference type="RefSeq" id="XP_040971564.1"/>
    </source>
</evidence>
<organism evidence="2 3">
    <name type="scientific">Gossypium hirsutum</name>
    <name type="common">Upland cotton</name>
    <name type="synonym">Gossypium mexicanum</name>
    <dbReference type="NCBI Taxonomy" id="3635"/>
    <lineage>
        <taxon>Eukaryota</taxon>
        <taxon>Viridiplantae</taxon>
        <taxon>Streptophyta</taxon>
        <taxon>Embryophyta</taxon>
        <taxon>Tracheophyta</taxon>
        <taxon>Spermatophyta</taxon>
        <taxon>Magnoliopsida</taxon>
        <taxon>eudicotyledons</taxon>
        <taxon>Gunneridae</taxon>
        <taxon>Pentapetalae</taxon>
        <taxon>rosids</taxon>
        <taxon>malvids</taxon>
        <taxon>Malvales</taxon>
        <taxon>Malvaceae</taxon>
        <taxon>Malvoideae</taxon>
        <taxon>Gossypium</taxon>
    </lineage>
</organism>
<dbReference type="Proteomes" id="UP000818029">
    <property type="component" value="Chromosome A06"/>
</dbReference>
<keyword evidence="2" id="KW-1185">Reference proteome</keyword>
<protein>
    <submittedName>
        <fullName evidence="3">Uncharacterized mitochondrial protein AtMg00810-like</fullName>
    </submittedName>
</protein>
<dbReference type="PANTHER" id="PTHR11439:SF511">
    <property type="match status" value="1"/>
</dbReference>
<evidence type="ECO:0000259" key="1">
    <source>
        <dbReference type="Pfam" id="PF07727"/>
    </source>
</evidence>
<sequence>MALLGGLIPGLLVRVIGSGQDLIFKRLFLQSPSRLLFVLLLVLLLCMIGRSFQMDVYNAFIQGDLYEEVYMDLPEGFRKQGEHKVCRLLKSLYGLKQASQKWNLKLTEPLLHGGYVQSKHDYSLFIKKQGDKIVVLLVYVDDLLITGNDIEMIDELKRVLHSGFKMKDLGRLKFFLGIEIARSNRGIILSQRKYALELIVDAGFGEAKLASTPLEQNKRFTTAEYDDLVDLRGCNDELMQDVSMYQRLMGRLLYLTNTWPDISYAVQHLSQFMQKPKKSHYEVALRIVRYIKKSPGQGIFLAAENKAQLIAYCDSDWAACPMTRRSITGFCIKLGNSLVSW</sequence>
<reference evidence="2" key="1">
    <citation type="journal article" date="2020" name="Nat. Genet.">
        <title>Genomic diversifications of five Gossypium allopolyploid species and their impact on cotton improvement.</title>
        <authorList>
            <person name="Chen Z.J."/>
            <person name="Sreedasyam A."/>
            <person name="Ando A."/>
            <person name="Song Q."/>
            <person name="De Santiago L.M."/>
            <person name="Hulse-Kemp A.M."/>
            <person name="Ding M."/>
            <person name="Ye W."/>
            <person name="Kirkbride R.C."/>
            <person name="Jenkins J."/>
            <person name="Plott C."/>
            <person name="Lovell J."/>
            <person name="Lin Y.M."/>
            <person name="Vaughn R."/>
            <person name="Liu B."/>
            <person name="Simpson S."/>
            <person name="Scheffler B.E."/>
            <person name="Wen L."/>
            <person name="Saski C.A."/>
            <person name="Grover C.E."/>
            <person name="Hu G."/>
            <person name="Conover J.L."/>
            <person name="Carlson J.W."/>
            <person name="Shu S."/>
            <person name="Boston L.B."/>
            <person name="Williams M."/>
            <person name="Peterson D.G."/>
            <person name="McGee K."/>
            <person name="Jones D.C."/>
            <person name="Wendel J.F."/>
            <person name="Stelly D.M."/>
            <person name="Grimwood J."/>
            <person name="Schmutz J."/>
        </authorList>
    </citation>
    <scope>NUCLEOTIDE SEQUENCE [LARGE SCALE GENOMIC DNA]</scope>
    <source>
        <strain evidence="2">cv. TM-1</strain>
    </source>
</reference>